<evidence type="ECO:0000259" key="10">
    <source>
        <dbReference type="SMART" id="SM00563"/>
    </source>
</evidence>
<dbReference type="SMART" id="SM00563">
    <property type="entry name" value="PlsC"/>
    <property type="match status" value="1"/>
</dbReference>
<dbReference type="KEGG" id="swf:E3E12_00280"/>
<evidence type="ECO:0000256" key="8">
    <source>
        <dbReference type="SAM" id="MobiDB-lite"/>
    </source>
</evidence>
<dbReference type="EMBL" id="CP038231">
    <property type="protein sequence ID" value="QDH12900.1"/>
    <property type="molecule type" value="Genomic_DNA"/>
</dbReference>
<gene>
    <name evidence="11" type="ORF">E3E12_00280</name>
</gene>
<dbReference type="GO" id="GO:0016020">
    <property type="term" value="C:membrane"/>
    <property type="evidence" value="ECO:0007669"/>
    <property type="project" value="UniProtKB-SubCell"/>
</dbReference>
<keyword evidence="2 11" id="KW-0808">Transferase</keyword>
<feature type="domain" description="Phospholipid/glycerol acyltransferase" evidence="10">
    <location>
        <begin position="109"/>
        <end position="232"/>
    </location>
</feature>
<dbReference type="OrthoDB" id="9806880at2"/>
<protein>
    <submittedName>
        <fullName evidence="11">1-acyl-sn-glycerol-3-phosphate acyltransferase</fullName>
    </submittedName>
</protein>
<evidence type="ECO:0000256" key="9">
    <source>
        <dbReference type="SAM" id="Phobius"/>
    </source>
</evidence>
<dbReference type="Proteomes" id="UP000318709">
    <property type="component" value="Chromosome"/>
</dbReference>
<dbReference type="GO" id="GO:0006629">
    <property type="term" value="P:lipid metabolic process"/>
    <property type="evidence" value="ECO:0007669"/>
    <property type="project" value="UniProtKB-KW"/>
</dbReference>
<keyword evidence="5" id="KW-0443">Lipid metabolism</keyword>
<proteinExistence type="predicted"/>
<evidence type="ECO:0000256" key="1">
    <source>
        <dbReference type="ARBA" id="ARBA00004370"/>
    </source>
</evidence>
<evidence type="ECO:0000256" key="7">
    <source>
        <dbReference type="ARBA" id="ARBA00023315"/>
    </source>
</evidence>
<dbReference type="PANTHER" id="PTHR23063">
    <property type="entry name" value="PHOSPHOLIPID ACYLTRANSFERASE"/>
    <property type="match status" value="1"/>
</dbReference>
<organism evidence="11 12">
    <name type="scientific">Formicincola oecophyllae</name>
    <dbReference type="NCBI Taxonomy" id="2558361"/>
    <lineage>
        <taxon>Bacteria</taxon>
        <taxon>Pseudomonadati</taxon>
        <taxon>Pseudomonadota</taxon>
        <taxon>Alphaproteobacteria</taxon>
        <taxon>Acetobacterales</taxon>
        <taxon>Acetobacteraceae</taxon>
        <taxon>Formicincola</taxon>
    </lineage>
</organism>
<dbReference type="CDD" id="cd07989">
    <property type="entry name" value="LPLAT_AGPAT-like"/>
    <property type="match status" value="1"/>
</dbReference>
<accession>A0A4Y6U796</accession>
<dbReference type="Pfam" id="PF01553">
    <property type="entry name" value="Acyltransferase"/>
    <property type="match status" value="1"/>
</dbReference>
<keyword evidence="12" id="KW-1185">Reference proteome</keyword>
<feature type="transmembrane region" description="Helical" evidence="9">
    <location>
        <begin position="46"/>
        <end position="70"/>
    </location>
</feature>
<dbReference type="GO" id="GO:0016746">
    <property type="term" value="F:acyltransferase activity"/>
    <property type="evidence" value="ECO:0007669"/>
    <property type="project" value="UniProtKB-KW"/>
</dbReference>
<feature type="region of interest" description="Disordered" evidence="8">
    <location>
        <begin position="1"/>
        <end position="36"/>
    </location>
</feature>
<dbReference type="AlphaFoldDB" id="A0A4Y6U796"/>
<keyword evidence="4 9" id="KW-1133">Transmembrane helix</keyword>
<evidence type="ECO:0000256" key="4">
    <source>
        <dbReference type="ARBA" id="ARBA00022989"/>
    </source>
</evidence>
<keyword evidence="3 9" id="KW-0812">Transmembrane</keyword>
<keyword evidence="6 9" id="KW-0472">Membrane</keyword>
<evidence type="ECO:0000256" key="3">
    <source>
        <dbReference type="ARBA" id="ARBA00022692"/>
    </source>
</evidence>
<reference evidence="11 12" key="1">
    <citation type="submission" date="2019-03" db="EMBL/GenBank/DDBJ databases">
        <title>The complete genome sequence of Swingsia_sp. F3b2 LMG30590(T).</title>
        <authorList>
            <person name="Chua K.-O."/>
            <person name="Chan K.-G."/>
            <person name="See-Too W.-S."/>
        </authorList>
    </citation>
    <scope>NUCLEOTIDE SEQUENCE [LARGE SCALE GENOMIC DNA]</scope>
    <source>
        <strain evidence="11 12">F3b2</strain>
    </source>
</reference>
<evidence type="ECO:0000256" key="5">
    <source>
        <dbReference type="ARBA" id="ARBA00023098"/>
    </source>
</evidence>
<evidence type="ECO:0000313" key="12">
    <source>
        <dbReference type="Proteomes" id="UP000318709"/>
    </source>
</evidence>
<dbReference type="RefSeq" id="WP_141442542.1">
    <property type="nucleotide sequence ID" value="NZ_CP038231.1"/>
</dbReference>
<dbReference type="SUPFAM" id="SSF69593">
    <property type="entry name" value="Glycerol-3-phosphate (1)-acyltransferase"/>
    <property type="match status" value="1"/>
</dbReference>
<comment type="subcellular location">
    <subcellularLocation>
        <location evidence="1">Membrane</location>
    </subcellularLocation>
</comment>
<evidence type="ECO:0000256" key="2">
    <source>
        <dbReference type="ARBA" id="ARBA00022679"/>
    </source>
</evidence>
<dbReference type="InterPro" id="IPR002123">
    <property type="entry name" value="Plipid/glycerol_acylTrfase"/>
</dbReference>
<sequence length="314" mass="34992">MCAEHKPAATRRTNSRPRFDPEALFPSERPTTPRTRTRRLRATGRLAALLGWGAFSCSIQVPLMALPGWMHLRWPRVFWRGVCRIMGMKVRVLGKPAATSTAARKRRPVIYVVNHTSWMDIAVLGSIMPTIFISKDEVRHWPLVGILTKLGSTLYVTRTPQTASAEISEISARLREGYDITFFPEGTTSDGAGVLPFLSSLFAIAKPPRTAASAPDEDAPRPLVQPVSLVYDQLEGLPTGRNRRSSVFSWYGDMEFGPHFKELSAWRAMRASVMFHAPLDPETFPTRKKLAAEAQAIIASGSETLRQQRLPHSS</sequence>
<evidence type="ECO:0000313" key="11">
    <source>
        <dbReference type="EMBL" id="QDH12900.1"/>
    </source>
</evidence>
<evidence type="ECO:0000256" key="6">
    <source>
        <dbReference type="ARBA" id="ARBA00023136"/>
    </source>
</evidence>
<name>A0A4Y6U796_9PROT</name>
<keyword evidence="7 11" id="KW-0012">Acyltransferase</keyword>
<dbReference type="PANTHER" id="PTHR23063:SF52">
    <property type="entry name" value="LYSOPHOSPHATIDYLCHOLINE ACYLTRANSFERASE"/>
    <property type="match status" value="1"/>
</dbReference>